<dbReference type="SMART" id="SM00220">
    <property type="entry name" value="S_TKc"/>
    <property type="match status" value="1"/>
</dbReference>
<accession>A0AA35V7M1</accession>
<dbReference type="AlphaFoldDB" id="A0AA35V7M1"/>
<feature type="domain" description="Protein kinase" evidence="1">
    <location>
        <begin position="38"/>
        <end position="350"/>
    </location>
</feature>
<dbReference type="Gene3D" id="3.30.200.20">
    <property type="entry name" value="Phosphorylase Kinase, domain 1"/>
    <property type="match status" value="1"/>
</dbReference>
<reference evidence="2" key="1">
    <citation type="submission" date="2023-04" db="EMBL/GenBank/DDBJ databases">
        <authorList>
            <person name="Vijverberg K."/>
            <person name="Xiong W."/>
            <person name="Schranz E."/>
        </authorList>
    </citation>
    <scope>NUCLEOTIDE SEQUENCE</scope>
</reference>
<dbReference type="PROSITE" id="PS50011">
    <property type="entry name" value="PROTEIN_KINASE_DOM"/>
    <property type="match status" value="1"/>
</dbReference>
<evidence type="ECO:0000313" key="2">
    <source>
        <dbReference type="EMBL" id="CAI9266360.1"/>
    </source>
</evidence>
<dbReference type="Proteomes" id="UP001177003">
    <property type="component" value="Chromosome 1"/>
</dbReference>
<gene>
    <name evidence="2" type="ORF">LSALG_LOCUS6925</name>
</gene>
<dbReference type="SUPFAM" id="SSF56112">
    <property type="entry name" value="Protein kinase-like (PK-like)"/>
    <property type="match status" value="1"/>
</dbReference>
<name>A0AA35V7M1_LACSI</name>
<dbReference type="PANTHER" id="PTHR12984:SF6">
    <property type="entry name" value="SCY1-LIKE PROTEIN 2"/>
    <property type="match status" value="1"/>
</dbReference>
<dbReference type="Gene3D" id="1.10.510.10">
    <property type="entry name" value="Transferase(Phosphotransferase) domain 1"/>
    <property type="match status" value="1"/>
</dbReference>
<dbReference type="InterPro" id="IPR011009">
    <property type="entry name" value="Kinase-like_dom_sf"/>
</dbReference>
<proteinExistence type="predicted"/>
<dbReference type="CDD" id="cd14011">
    <property type="entry name" value="PK_SCY1_like"/>
    <property type="match status" value="1"/>
</dbReference>
<sequence length="396" mass="43713">MIYTSGNIDLILRAFAKTAAVIEKTVQDVTGPKALQDYELLDQIGSAGPGLAWKLYSAKARGGSTLLSHQYPTVCVWVLDKRALSEARVRVGLSRAAEDSFFEIIRADASRLVRLRHPGVVHVIQALDENKNAMAMVTEPLFASVANALGILDNISKVPKELQGMEMGLLEVKHGLLQVAECLDFLHNNACLIHRAISPETVLINSSGAWKLGGFSFSISADLSSTDPSTMQPFHYAEYDVEDSVLPLQPSLNYTAPELVRPKAPSFGCSSDIFSFGCLAYHLIAKKPLFDCHNNVKMYMNNLTYLSSEAFSSIPHELVTDLKRMLSANEALRPSALDFTGSTIYAHKSFTKEEEGDTLIQDLQMRLWELSNEVGTEMRDVGLTVTLYLTCYVWPT</sequence>
<organism evidence="2 3">
    <name type="scientific">Lactuca saligna</name>
    <name type="common">Willowleaf lettuce</name>
    <dbReference type="NCBI Taxonomy" id="75948"/>
    <lineage>
        <taxon>Eukaryota</taxon>
        <taxon>Viridiplantae</taxon>
        <taxon>Streptophyta</taxon>
        <taxon>Embryophyta</taxon>
        <taxon>Tracheophyta</taxon>
        <taxon>Spermatophyta</taxon>
        <taxon>Magnoliopsida</taxon>
        <taxon>eudicotyledons</taxon>
        <taxon>Gunneridae</taxon>
        <taxon>Pentapetalae</taxon>
        <taxon>asterids</taxon>
        <taxon>campanulids</taxon>
        <taxon>Asterales</taxon>
        <taxon>Asteraceae</taxon>
        <taxon>Cichorioideae</taxon>
        <taxon>Cichorieae</taxon>
        <taxon>Lactucinae</taxon>
        <taxon>Lactuca</taxon>
    </lineage>
</organism>
<dbReference type="Pfam" id="PF00069">
    <property type="entry name" value="Pkinase"/>
    <property type="match status" value="1"/>
</dbReference>
<dbReference type="GO" id="GO:0005524">
    <property type="term" value="F:ATP binding"/>
    <property type="evidence" value="ECO:0007669"/>
    <property type="project" value="InterPro"/>
</dbReference>
<dbReference type="PANTHER" id="PTHR12984">
    <property type="entry name" value="SCY1-RELATED S/T PROTEIN KINASE-LIKE"/>
    <property type="match status" value="1"/>
</dbReference>
<evidence type="ECO:0000259" key="1">
    <source>
        <dbReference type="PROSITE" id="PS50011"/>
    </source>
</evidence>
<dbReference type="GO" id="GO:0004672">
    <property type="term" value="F:protein kinase activity"/>
    <property type="evidence" value="ECO:0007669"/>
    <property type="project" value="InterPro"/>
</dbReference>
<evidence type="ECO:0000313" key="3">
    <source>
        <dbReference type="Proteomes" id="UP001177003"/>
    </source>
</evidence>
<keyword evidence="3" id="KW-1185">Reference proteome</keyword>
<protein>
    <recommendedName>
        <fullName evidence="1">Protein kinase domain-containing protein</fullName>
    </recommendedName>
</protein>
<dbReference type="InterPro" id="IPR051177">
    <property type="entry name" value="CIK-Related_Protein"/>
</dbReference>
<dbReference type="EMBL" id="OX465077">
    <property type="protein sequence ID" value="CAI9266360.1"/>
    <property type="molecule type" value="Genomic_DNA"/>
</dbReference>
<dbReference type="InterPro" id="IPR000719">
    <property type="entry name" value="Prot_kinase_dom"/>
</dbReference>